<evidence type="ECO:0000313" key="3">
    <source>
        <dbReference type="Proteomes" id="UP000007519"/>
    </source>
</evidence>
<accession>H6L1K5</accession>
<dbReference type="EMBL" id="CP002831">
    <property type="protein sequence ID" value="AFC24649.1"/>
    <property type="molecule type" value="Genomic_DNA"/>
</dbReference>
<proteinExistence type="predicted"/>
<dbReference type="HOGENOM" id="CLU_1785546_0_0_10"/>
<keyword evidence="3" id="KW-1185">Reference proteome</keyword>
<dbReference type="Pfam" id="PF00293">
    <property type="entry name" value="NUDIX"/>
    <property type="match status" value="1"/>
</dbReference>
<dbReference type="PROSITE" id="PS51462">
    <property type="entry name" value="NUDIX"/>
    <property type="match status" value="1"/>
</dbReference>
<dbReference type="InterPro" id="IPR015797">
    <property type="entry name" value="NUDIX_hydrolase-like_dom_sf"/>
</dbReference>
<dbReference type="AlphaFoldDB" id="H6L1K5"/>
<reference evidence="2 3" key="1">
    <citation type="journal article" date="2012" name="Stand. Genomic Sci.">
        <title>Complete genome sequencing and analysis of Saprospira grandis str. Lewin, a predatory marine bacterium.</title>
        <authorList>
            <person name="Saw J.H."/>
            <person name="Yuryev A."/>
            <person name="Kanbe M."/>
            <person name="Hou S."/>
            <person name="Young A.G."/>
            <person name="Aizawa S."/>
            <person name="Alam M."/>
        </authorList>
    </citation>
    <scope>NUCLEOTIDE SEQUENCE [LARGE SCALE GENOMIC DNA]</scope>
    <source>
        <strain evidence="2 3">Lewin</strain>
    </source>
</reference>
<feature type="domain" description="Nudix hydrolase" evidence="1">
    <location>
        <begin position="3"/>
        <end position="140"/>
    </location>
</feature>
<evidence type="ECO:0000313" key="2">
    <source>
        <dbReference type="EMBL" id="AFC24649.1"/>
    </source>
</evidence>
<organism evidence="2 3">
    <name type="scientific">Saprospira grandis (strain Lewin)</name>
    <dbReference type="NCBI Taxonomy" id="984262"/>
    <lineage>
        <taxon>Bacteria</taxon>
        <taxon>Pseudomonadati</taxon>
        <taxon>Bacteroidota</taxon>
        <taxon>Saprospiria</taxon>
        <taxon>Saprospirales</taxon>
        <taxon>Saprospiraceae</taxon>
        <taxon>Saprospira</taxon>
    </lineage>
</organism>
<protein>
    <recommendedName>
        <fullName evidence="1">Nudix hydrolase domain-containing protein</fullName>
    </recommendedName>
</protein>
<dbReference type="InterPro" id="IPR000086">
    <property type="entry name" value="NUDIX_hydrolase_dom"/>
</dbReference>
<dbReference type="RefSeq" id="WP_015692272.1">
    <property type="nucleotide sequence ID" value="NC_016940.1"/>
</dbReference>
<dbReference type="STRING" id="984262.SGRA_1915"/>
<sequence length="145" mass="16808">MTSFHLGVGAIICSSDQQLFFVQQKDETYPLPQWRLALSVWGGAVEAEDESPEIALYRELQEELRWQPEQPPIFIGQFKIKSVQEFELCLFKIILPKEELEQLAQQPVYEGYGRLLDAESLQKYSWVWDLGTVIYQEIIEKGPKG</sequence>
<gene>
    <name evidence="2" type="ordered locus">SGRA_1915</name>
</gene>
<dbReference type="Proteomes" id="UP000007519">
    <property type="component" value="Chromosome"/>
</dbReference>
<dbReference type="SUPFAM" id="SSF55811">
    <property type="entry name" value="Nudix"/>
    <property type="match status" value="1"/>
</dbReference>
<dbReference type="eggNOG" id="COG0494">
    <property type="taxonomic scope" value="Bacteria"/>
</dbReference>
<dbReference type="Gene3D" id="3.90.79.10">
    <property type="entry name" value="Nucleoside Triphosphate Pyrophosphohydrolase"/>
    <property type="match status" value="1"/>
</dbReference>
<dbReference type="OrthoDB" id="9816040at2"/>
<dbReference type="KEGG" id="sgn:SGRA_1915"/>
<name>H6L1K5_SAPGL</name>
<evidence type="ECO:0000259" key="1">
    <source>
        <dbReference type="PROSITE" id="PS51462"/>
    </source>
</evidence>